<dbReference type="InterPro" id="IPR013704">
    <property type="entry name" value="UPF0313_N"/>
</dbReference>
<dbReference type="AlphaFoldDB" id="A0A926DFC0"/>
<dbReference type="InterPro" id="IPR058240">
    <property type="entry name" value="rSAM_sf"/>
</dbReference>
<dbReference type="RefSeq" id="WP_249279711.1">
    <property type="nucleotide sequence ID" value="NZ_JACRSS010000001.1"/>
</dbReference>
<dbReference type="NCBIfam" id="TIGR03904">
    <property type="entry name" value="SAM_YgiQ"/>
    <property type="match status" value="1"/>
</dbReference>
<evidence type="ECO:0000256" key="3">
    <source>
        <dbReference type="ARBA" id="ARBA00022723"/>
    </source>
</evidence>
<dbReference type="Proteomes" id="UP000617951">
    <property type="component" value="Unassembled WGS sequence"/>
</dbReference>
<evidence type="ECO:0000256" key="1">
    <source>
        <dbReference type="ARBA" id="ARBA00022485"/>
    </source>
</evidence>
<keyword evidence="5 6" id="KW-0411">Iron-sulfur</keyword>
<comment type="caution">
    <text evidence="8">The sequence shown here is derived from an EMBL/GenBank/DDBJ whole genome shotgun (WGS) entry which is preliminary data.</text>
</comment>
<dbReference type="SFLD" id="SFLDS00029">
    <property type="entry name" value="Radical_SAM"/>
    <property type="match status" value="1"/>
</dbReference>
<dbReference type="SFLD" id="SFLDG01069">
    <property type="entry name" value="UPF0313"/>
    <property type="match status" value="1"/>
</dbReference>
<feature type="domain" description="Radical SAM core" evidence="7">
    <location>
        <begin position="285"/>
        <end position="556"/>
    </location>
</feature>
<keyword evidence="9" id="KW-1185">Reference proteome</keyword>
<dbReference type="Pfam" id="PF04055">
    <property type="entry name" value="Radical_SAM"/>
    <property type="match status" value="1"/>
</dbReference>
<keyword evidence="4 6" id="KW-0408">Iron</keyword>
<evidence type="ECO:0000313" key="8">
    <source>
        <dbReference type="EMBL" id="MBC8537880.1"/>
    </source>
</evidence>
<evidence type="ECO:0000313" key="9">
    <source>
        <dbReference type="Proteomes" id="UP000617951"/>
    </source>
</evidence>
<dbReference type="GO" id="GO:0051539">
    <property type="term" value="F:4 iron, 4 sulfur cluster binding"/>
    <property type="evidence" value="ECO:0007669"/>
    <property type="project" value="UniProtKB-KW"/>
</dbReference>
<dbReference type="SFLD" id="SFLDG01082">
    <property type="entry name" value="B12-binding_domain_containing"/>
    <property type="match status" value="1"/>
</dbReference>
<feature type="binding site" evidence="6">
    <location>
        <position position="306"/>
    </location>
    <ligand>
        <name>[4Fe-4S] cluster</name>
        <dbReference type="ChEBI" id="CHEBI:49883"/>
        <note>4Fe-4S-S-AdoMet</note>
    </ligand>
</feature>
<dbReference type="Gene3D" id="3.80.30.20">
    <property type="entry name" value="tm_1862 like domain"/>
    <property type="match status" value="1"/>
</dbReference>
<dbReference type="InterPro" id="IPR024560">
    <property type="entry name" value="UPF0313_C"/>
</dbReference>
<dbReference type="GO" id="GO:0003824">
    <property type="term" value="F:catalytic activity"/>
    <property type="evidence" value="ECO:0007669"/>
    <property type="project" value="InterPro"/>
</dbReference>
<sequence>MTKKDLQERGIAQPDFILVSADAYVDHPSFANALIGRYLEALGYSVALLCQPNFGDLRAYQVLGRPRLAFLVSGGNMDSMVNRYTANKAPRKKDLYSPGGAQRRPKRATIVYTQMLRRAYPDVPIAIGGVEASLRRFAHYDYWDNAVRPSILEDAPADLLMYGMGEHPLKELAEALDSGLAIGDITYIRGTAYRAKDDSRVYEEKIMTPSFEEVKKDKRKYAEAFRMQYLEQDYRQGRVVVQPHGDHVVIQNPPAEPLSTEEMDFVYSLPFTKEAHPSYKEPIPALQEVKFSLVSSRGCYGGCSFCSIFFHQGKYIQSRSQESLVAEAEELTRKKDFKGYIHDVGGPTANFLSLPCEKAKTAGMCRNRRCLAPTPCKNLKADHSRYIATLRALRAVPGVKKVFIRSGIRYDYVMADKSGEFIRELARHHVSGELKVAPEHCAPEVLRLMGKPNLDVYERFVQKFEAASRKAGKKQYVLPYFIASHPGSTIACAIELAVYLKRSGFVPDQAQDFYPTPGSLSTCMYYTGLDPLTMEPVYVPKSREERAMQRALLQFNKPENYPLVKKALLRAGRRDLIGKGRDCLIRG</sequence>
<evidence type="ECO:0000256" key="4">
    <source>
        <dbReference type="ARBA" id="ARBA00023004"/>
    </source>
</evidence>
<dbReference type="InterPro" id="IPR007197">
    <property type="entry name" value="rSAM"/>
</dbReference>
<accession>A0A926DFC0</accession>
<gene>
    <name evidence="8" type="ORF">H8693_02885</name>
</gene>
<evidence type="ECO:0000256" key="6">
    <source>
        <dbReference type="HAMAP-Rule" id="MF_01251"/>
    </source>
</evidence>
<keyword evidence="3 6" id="KW-0479">Metal-binding</keyword>
<dbReference type="SUPFAM" id="SSF102114">
    <property type="entry name" value="Radical SAM enzymes"/>
    <property type="match status" value="1"/>
</dbReference>
<comment type="cofactor">
    <cofactor evidence="6">
        <name>[4Fe-4S] cluster</name>
        <dbReference type="ChEBI" id="CHEBI:49883"/>
    </cofactor>
    <text evidence="6">Binds 1 [4Fe-4S] cluster. The cluster is coordinated with 3 cysteines and an exchangeable S-adenosyl-L-methionine.</text>
</comment>
<dbReference type="Pfam" id="PF08497">
    <property type="entry name" value="Radical_SAM_N"/>
    <property type="match status" value="1"/>
</dbReference>
<feature type="binding site" evidence="6">
    <location>
        <position position="299"/>
    </location>
    <ligand>
        <name>[4Fe-4S] cluster</name>
        <dbReference type="ChEBI" id="CHEBI:49883"/>
        <note>4Fe-4S-S-AdoMet</note>
    </ligand>
</feature>
<dbReference type="PROSITE" id="PS51918">
    <property type="entry name" value="RADICAL_SAM"/>
    <property type="match status" value="1"/>
</dbReference>
<dbReference type="GO" id="GO:0005506">
    <property type="term" value="F:iron ion binding"/>
    <property type="evidence" value="ECO:0007669"/>
    <property type="project" value="UniProtKB-UniRule"/>
</dbReference>
<keyword evidence="2 6" id="KW-0949">S-adenosyl-L-methionine</keyword>
<feature type="binding site" evidence="6">
    <location>
        <position position="303"/>
    </location>
    <ligand>
        <name>[4Fe-4S] cluster</name>
        <dbReference type="ChEBI" id="CHEBI:49883"/>
        <note>4Fe-4S-S-AdoMet</note>
    </ligand>
</feature>
<reference evidence="8" key="1">
    <citation type="submission" date="2020-08" db="EMBL/GenBank/DDBJ databases">
        <title>Genome public.</title>
        <authorList>
            <person name="Liu C."/>
            <person name="Sun Q."/>
        </authorList>
    </citation>
    <scope>NUCLEOTIDE SEQUENCE</scope>
    <source>
        <strain evidence="8">NSJ-63</strain>
    </source>
</reference>
<keyword evidence="1 6" id="KW-0004">4Fe-4S</keyword>
<evidence type="ECO:0000259" key="7">
    <source>
        <dbReference type="PROSITE" id="PS51918"/>
    </source>
</evidence>
<organism evidence="8 9">
    <name type="scientific">Guopingia tenuis</name>
    <dbReference type="NCBI Taxonomy" id="2763656"/>
    <lineage>
        <taxon>Bacteria</taxon>
        <taxon>Bacillati</taxon>
        <taxon>Bacillota</taxon>
        <taxon>Clostridia</taxon>
        <taxon>Christensenellales</taxon>
        <taxon>Christensenellaceae</taxon>
        <taxon>Guopingia</taxon>
    </lineage>
</organism>
<dbReference type="SMART" id="SM00729">
    <property type="entry name" value="Elp3"/>
    <property type="match status" value="1"/>
</dbReference>
<dbReference type="InterPro" id="IPR022946">
    <property type="entry name" value="UPF0313"/>
</dbReference>
<evidence type="ECO:0000256" key="2">
    <source>
        <dbReference type="ARBA" id="ARBA00022691"/>
    </source>
</evidence>
<comment type="similarity">
    <text evidence="6">Belongs to the UPF0313 family.</text>
</comment>
<dbReference type="InterPro" id="IPR023404">
    <property type="entry name" value="rSAM_horseshoe"/>
</dbReference>
<dbReference type="InterPro" id="IPR006638">
    <property type="entry name" value="Elp3/MiaA/NifB-like_rSAM"/>
</dbReference>
<dbReference type="PANTHER" id="PTHR32331:SF0">
    <property type="entry name" value="UPF0313 PROTEIN YGIQ"/>
    <property type="match status" value="1"/>
</dbReference>
<dbReference type="Pfam" id="PF11842">
    <property type="entry name" value="DUF3362"/>
    <property type="match status" value="1"/>
</dbReference>
<proteinExistence type="inferred from homology"/>
<dbReference type="HAMAP" id="MF_01251">
    <property type="entry name" value="UPF0313"/>
    <property type="match status" value="1"/>
</dbReference>
<dbReference type="PANTHER" id="PTHR32331">
    <property type="entry name" value="UPF0313 PROTEIN YGIQ"/>
    <property type="match status" value="1"/>
</dbReference>
<evidence type="ECO:0000256" key="5">
    <source>
        <dbReference type="ARBA" id="ARBA00023014"/>
    </source>
</evidence>
<protein>
    <submittedName>
        <fullName evidence="8">YgiQ family radical SAM protein</fullName>
    </submittedName>
</protein>
<name>A0A926DFC0_9FIRM</name>
<dbReference type="EMBL" id="JACRSS010000001">
    <property type="protein sequence ID" value="MBC8537880.1"/>
    <property type="molecule type" value="Genomic_DNA"/>
</dbReference>